<evidence type="ECO:0000259" key="6">
    <source>
        <dbReference type="PROSITE" id="PS51782"/>
    </source>
</evidence>
<dbReference type="SMART" id="SM00257">
    <property type="entry name" value="LysM"/>
    <property type="match status" value="1"/>
</dbReference>
<dbReference type="EMBL" id="JAKMXF010000277">
    <property type="protein sequence ID" value="KAI6653346.1"/>
    <property type="molecule type" value="Genomic_DNA"/>
</dbReference>
<feature type="domain" description="TLDc" evidence="7">
    <location>
        <begin position="401"/>
        <end position="565"/>
    </location>
</feature>
<dbReference type="InterPro" id="IPR006571">
    <property type="entry name" value="TLDc_dom"/>
</dbReference>
<proteinExistence type="inferred from homology"/>
<feature type="compositionally biased region" description="Polar residues" evidence="5">
    <location>
        <begin position="1"/>
        <end position="13"/>
    </location>
</feature>
<comment type="caution">
    <text evidence="8">The sequence shown here is derived from an EMBL/GenBank/DDBJ whole genome shotgun (WGS) entry which is preliminary data.</text>
</comment>
<evidence type="ECO:0000313" key="8">
    <source>
        <dbReference type="EMBL" id="KAI6653346.1"/>
    </source>
</evidence>
<organism evidence="8 9">
    <name type="scientific">Oopsacas minuta</name>
    <dbReference type="NCBI Taxonomy" id="111878"/>
    <lineage>
        <taxon>Eukaryota</taxon>
        <taxon>Metazoa</taxon>
        <taxon>Porifera</taxon>
        <taxon>Hexactinellida</taxon>
        <taxon>Hexasterophora</taxon>
        <taxon>Lyssacinosida</taxon>
        <taxon>Leucopsacidae</taxon>
        <taxon>Oopsacas</taxon>
    </lineage>
</organism>
<dbReference type="GO" id="GO:0006979">
    <property type="term" value="P:response to oxidative stress"/>
    <property type="evidence" value="ECO:0007669"/>
    <property type="project" value="TreeGrafter"/>
</dbReference>
<dbReference type="Proteomes" id="UP001165289">
    <property type="component" value="Unassembled WGS sequence"/>
</dbReference>
<dbReference type="PROSITE" id="PS51782">
    <property type="entry name" value="LYSM"/>
    <property type="match status" value="1"/>
</dbReference>
<dbReference type="GO" id="GO:0005739">
    <property type="term" value="C:mitochondrion"/>
    <property type="evidence" value="ECO:0007669"/>
    <property type="project" value="UniProtKB-SubCell"/>
</dbReference>
<dbReference type="PANTHER" id="PTHR23354">
    <property type="entry name" value="NUCLEOLAR PROTEIN 7/ESTROGEN RECEPTOR COACTIVATOR-RELATED"/>
    <property type="match status" value="1"/>
</dbReference>
<comment type="subcellular location">
    <subcellularLocation>
        <location evidence="1">Mitochondrion</location>
    </subcellularLocation>
</comment>
<dbReference type="GO" id="GO:0005634">
    <property type="term" value="C:nucleus"/>
    <property type="evidence" value="ECO:0007669"/>
    <property type="project" value="TreeGrafter"/>
</dbReference>
<dbReference type="CDD" id="cd00118">
    <property type="entry name" value="LysM"/>
    <property type="match status" value="1"/>
</dbReference>
<accession>A0AAV7JWQ5</accession>
<name>A0AAV7JWQ5_9METZ</name>
<gene>
    <name evidence="8" type="ORF">LOD99_3566</name>
</gene>
<keyword evidence="3" id="KW-0496">Mitochondrion</keyword>
<dbReference type="Pfam" id="PF01476">
    <property type="entry name" value="LysM"/>
    <property type="match status" value="1"/>
</dbReference>
<evidence type="ECO:0000256" key="1">
    <source>
        <dbReference type="ARBA" id="ARBA00004173"/>
    </source>
</evidence>
<reference evidence="8 9" key="1">
    <citation type="journal article" date="2023" name="BMC Biol.">
        <title>The compact genome of the sponge Oopsacas minuta (Hexactinellida) is lacking key metazoan core genes.</title>
        <authorList>
            <person name="Santini S."/>
            <person name="Schenkelaars Q."/>
            <person name="Jourda C."/>
            <person name="Duchesne M."/>
            <person name="Belahbib H."/>
            <person name="Rocher C."/>
            <person name="Selva M."/>
            <person name="Riesgo A."/>
            <person name="Vervoort M."/>
            <person name="Leys S.P."/>
            <person name="Kodjabachian L."/>
            <person name="Le Bivic A."/>
            <person name="Borchiellini C."/>
            <person name="Claverie J.M."/>
            <person name="Renard E."/>
        </authorList>
    </citation>
    <scope>NUCLEOTIDE SEQUENCE [LARGE SCALE GENOMIC DNA]</scope>
    <source>
        <strain evidence="8">SPO-2</strain>
    </source>
</reference>
<evidence type="ECO:0000256" key="3">
    <source>
        <dbReference type="ARBA" id="ARBA00023128"/>
    </source>
</evidence>
<keyword evidence="8" id="KW-0675">Receptor</keyword>
<evidence type="ECO:0000256" key="4">
    <source>
        <dbReference type="ARBA" id="ARBA00040604"/>
    </source>
</evidence>
<comment type="similarity">
    <text evidence="2">Belongs to the OXR1 family.</text>
</comment>
<dbReference type="AlphaFoldDB" id="A0AAV7JWQ5"/>
<dbReference type="Gene3D" id="3.10.350.10">
    <property type="entry name" value="LysM domain"/>
    <property type="match status" value="1"/>
</dbReference>
<feature type="domain" description="LysM" evidence="6">
    <location>
        <begin position="16"/>
        <end position="59"/>
    </location>
</feature>
<evidence type="ECO:0000313" key="9">
    <source>
        <dbReference type="Proteomes" id="UP001165289"/>
    </source>
</evidence>
<dbReference type="PANTHER" id="PTHR23354:SF62">
    <property type="entry name" value="MUSTARD, ISOFORM V"/>
    <property type="match status" value="1"/>
</dbReference>
<keyword evidence="9" id="KW-1185">Reference proteome</keyword>
<evidence type="ECO:0000256" key="2">
    <source>
        <dbReference type="ARBA" id="ARBA00009540"/>
    </source>
</evidence>
<dbReference type="InterPro" id="IPR018392">
    <property type="entry name" value="LysM"/>
</dbReference>
<evidence type="ECO:0000256" key="5">
    <source>
        <dbReference type="SAM" id="MobiDB-lite"/>
    </source>
</evidence>
<sequence length="569" mass="63567">MSQASMDVISHSSPPREHSVGLSESLASIAIRYDSTPSELAQLNKLSSHMVYPGQKLKVPSPDGLSGLIKKLPVSPSLPIKSNRVQFSSQFSSYENISISKSMGNETETFQTSLPRASPGDEVTDTLMRFRAKYITQTKGCVHGKLHLCPQSIIFEPDPNDQLVEDKGKDEFAVILSMQGIIDLTVTSDFTKFLMSPPRSLPRTIPIKSPLAKSKQYKEVVNSFPEDEIFGAPLDFEVTESAQESCTKHCIENIPDVVTDSTDGLPQPMFLRLTVLETPLDTFDTPAVSIFSRLIKHRTEQDVKRAKSRQEYWFAIPHSLSDALYAFLITWNSNLHRQDSGNQNTEPLDDTSYTLHFKDNYIADLPSSSWDVLPSLTTLREIDHRAQADAVPLPNLVGTASLLNQRLLRELNYLLPSRTVGHDMWLIYSSFVHGISLRTMYRNMETCNGPVVFILKDDQQGVFGGVISCPLRVSEHYYGTGESFMFRVESTSHKVSSYHWTGLNTFFVKGDHDSISFGGGDGKPALWLDGDFYNGSSFPCSTFDNLQLSGNEDFLCTGFESWGFVDWSS</sequence>
<dbReference type="PROSITE" id="PS51886">
    <property type="entry name" value="TLDC"/>
    <property type="match status" value="1"/>
</dbReference>
<dbReference type="Pfam" id="PF07534">
    <property type="entry name" value="TLD"/>
    <property type="match status" value="1"/>
</dbReference>
<feature type="region of interest" description="Disordered" evidence="5">
    <location>
        <begin position="1"/>
        <end position="21"/>
    </location>
</feature>
<dbReference type="SMART" id="SM00584">
    <property type="entry name" value="TLDc"/>
    <property type="match status" value="1"/>
</dbReference>
<protein>
    <recommendedName>
        <fullName evidence="4">Oxidation resistance protein 1</fullName>
    </recommendedName>
</protein>
<evidence type="ECO:0000259" key="7">
    <source>
        <dbReference type="PROSITE" id="PS51886"/>
    </source>
</evidence>
<dbReference type="SUPFAM" id="SSF54106">
    <property type="entry name" value="LysM domain"/>
    <property type="match status" value="1"/>
</dbReference>
<dbReference type="InterPro" id="IPR036779">
    <property type="entry name" value="LysM_dom_sf"/>
</dbReference>